<evidence type="ECO:0000313" key="2">
    <source>
        <dbReference type="EMBL" id="WXB18103.1"/>
    </source>
</evidence>
<name>A0ABZ2M694_9BACT</name>
<keyword evidence="3" id="KW-1185">Reference proteome</keyword>
<dbReference type="RefSeq" id="WP_394827744.1">
    <property type="nucleotide sequence ID" value="NZ_CP089984.1"/>
</dbReference>
<gene>
    <name evidence="2" type="ORF">LZC94_12685</name>
</gene>
<feature type="compositionally biased region" description="Low complexity" evidence="1">
    <location>
        <begin position="47"/>
        <end position="58"/>
    </location>
</feature>
<feature type="region of interest" description="Disordered" evidence="1">
    <location>
        <begin position="33"/>
        <end position="78"/>
    </location>
</feature>
<dbReference type="EMBL" id="CP089984">
    <property type="protein sequence ID" value="WXB18103.1"/>
    <property type="molecule type" value="Genomic_DNA"/>
</dbReference>
<protein>
    <submittedName>
        <fullName evidence="2">Uncharacterized protein</fullName>
    </submittedName>
</protein>
<sequence length="139" mass="15015">MSKDLQAAIRHLAETFAQGVLDAVRASSLEEIRNNADGGARRRGRPPRGAAAATSVEPAPAPARAKRGRAAKGQEEGTDVSVDRIVYLVRKSPKGLRSEELRARLNLEKIAFRQAAAKAVAANLIRKTGEKRSTTFFPK</sequence>
<reference evidence="2 3" key="1">
    <citation type="submission" date="2021-12" db="EMBL/GenBank/DDBJ databases">
        <title>Discovery of the Pendulisporaceae a myxobacterial family with distinct sporulation behavior and unique specialized metabolism.</title>
        <authorList>
            <person name="Garcia R."/>
            <person name="Popoff A."/>
            <person name="Bader C.D."/>
            <person name="Loehr J."/>
            <person name="Walesch S."/>
            <person name="Walt C."/>
            <person name="Boldt J."/>
            <person name="Bunk B."/>
            <person name="Haeckl F.J.F.P.J."/>
            <person name="Gunesch A.P."/>
            <person name="Birkelbach J."/>
            <person name="Nuebel U."/>
            <person name="Pietschmann T."/>
            <person name="Bach T."/>
            <person name="Mueller R."/>
        </authorList>
    </citation>
    <scope>NUCLEOTIDE SEQUENCE [LARGE SCALE GENOMIC DNA]</scope>
    <source>
        <strain evidence="2 3">MSr11954</strain>
    </source>
</reference>
<evidence type="ECO:0000256" key="1">
    <source>
        <dbReference type="SAM" id="MobiDB-lite"/>
    </source>
</evidence>
<evidence type="ECO:0000313" key="3">
    <source>
        <dbReference type="Proteomes" id="UP001370348"/>
    </source>
</evidence>
<proteinExistence type="predicted"/>
<organism evidence="2 3">
    <name type="scientific">Pendulispora albinea</name>
    <dbReference type="NCBI Taxonomy" id="2741071"/>
    <lineage>
        <taxon>Bacteria</taxon>
        <taxon>Pseudomonadati</taxon>
        <taxon>Myxococcota</taxon>
        <taxon>Myxococcia</taxon>
        <taxon>Myxococcales</taxon>
        <taxon>Sorangiineae</taxon>
        <taxon>Pendulisporaceae</taxon>
        <taxon>Pendulispora</taxon>
    </lineage>
</organism>
<dbReference type="Proteomes" id="UP001370348">
    <property type="component" value="Chromosome"/>
</dbReference>
<accession>A0ABZ2M694</accession>